<name>A0A855XTZ9_9BACL</name>
<protein>
    <submittedName>
        <fullName evidence="1">RloB-like protein</fullName>
    </submittedName>
</protein>
<proteinExistence type="predicted"/>
<organism evidence="1 2">
    <name type="scientific">Paenibacillus pabuli</name>
    <dbReference type="NCBI Taxonomy" id="1472"/>
    <lineage>
        <taxon>Bacteria</taxon>
        <taxon>Bacillati</taxon>
        <taxon>Bacillota</taxon>
        <taxon>Bacilli</taxon>
        <taxon>Bacillales</taxon>
        <taxon>Paenibacillaceae</taxon>
        <taxon>Paenibacillus</taxon>
    </lineage>
</organism>
<dbReference type="Pfam" id="PF13707">
    <property type="entry name" value="RloB"/>
    <property type="match status" value="1"/>
</dbReference>
<evidence type="ECO:0000313" key="1">
    <source>
        <dbReference type="EMBL" id="PWW37223.1"/>
    </source>
</evidence>
<dbReference type="Proteomes" id="UP000247078">
    <property type="component" value="Unassembled WGS sequence"/>
</dbReference>
<gene>
    <name evidence="1" type="ORF">DET56_109108</name>
</gene>
<dbReference type="InterPro" id="IPR025591">
    <property type="entry name" value="RloB"/>
</dbReference>
<sequence>MSPLRELRSWTTRYEEEISIDPLQRYYLIFEGANTEKQYFKGVDTYRKELGINNQIEMVILSKEGEIRDYSHPSKLLALIQQKKRELIKSGSYDQEIDQFVIVFDRDSFETKEMYLEFLQLAGEGNILTITSPCFETWLILHYEDAITLYIDPERDKIQKNEKVSKAHSFTSKLFSELSGMNPKTALKFDALKENVDRAILAEKQLEQDVHRLGDAIGSNVGQLIEQMRKDPRESLL</sequence>
<dbReference type="RefSeq" id="WP_110000691.1">
    <property type="nucleotide sequence ID" value="NZ_QGTZ01000009.1"/>
</dbReference>
<accession>A0A855XTZ9</accession>
<dbReference type="EMBL" id="QGTZ01000009">
    <property type="protein sequence ID" value="PWW37223.1"/>
    <property type="molecule type" value="Genomic_DNA"/>
</dbReference>
<comment type="caution">
    <text evidence="1">The sequence shown here is derived from an EMBL/GenBank/DDBJ whole genome shotgun (WGS) entry which is preliminary data.</text>
</comment>
<evidence type="ECO:0000313" key="2">
    <source>
        <dbReference type="Proteomes" id="UP000247078"/>
    </source>
</evidence>
<dbReference type="AlphaFoldDB" id="A0A855XTZ9"/>
<reference evidence="1 2" key="1">
    <citation type="submission" date="2018-05" db="EMBL/GenBank/DDBJ databases">
        <title>Freshwater and sediment microbial communities from various areas in North America, analyzing microbe dynamics in response to fracking.</title>
        <authorList>
            <person name="Lamendella R."/>
        </authorList>
    </citation>
    <scope>NUCLEOTIDE SEQUENCE [LARGE SCALE GENOMIC DNA]</scope>
    <source>
        <strain evidence="1 2">DB-3</strain>
    </source>
</reference>